<reference evidence="4" key="1">
    <citation type="journal article" date="2014" name="Nat. Commun.">
        <title>Genomic adaptations of the halophilic Dead Sea filamentous fungus Eurotium rubrum.</title>
        <authorList>
            <person name="Kis-Papo T."/>
            <person name="Weig A.R."/>
            <person name="Riley R."/>
            <person name="Persoh D."/>
            <person name="Salamov A."/>
            <person name="Sun H."/>
            <person name="Lipzen A."/>
            <person name="Wasser S.P."/>
            <person name="Rambold G."/>
            <person name="Grigoriev I.V."/>
            <person name="Nevo E."/>
        </authorList>
    </citation>
    <scope>NUCLEOTIDE SEQUENCE [LARGE SCALE GENOMIC DNA]</scope>
    <source>
        <strain evidence="4">CBS 135680</strain>
    </source>
</reference>
<dbReference type="OrthoDB" id="5440at2759"/>
<keyword evidence="3" id="KW-0378">Hydrolase</keyword>
<evidence type="ECO:0000256" key="2">
    <source>
        <dbReference type="SAM" id="MobiDB-lite"/>
    </source>
</evidence>
<dbReference type="PANTHER" id="PTHR38436">
    <property type="entry name" value="POLYKETIDE CYCLASE SNOAL-LIKE DOMAIN"/>
    <property type="match status" value="1"/>
</dbReference>
<dbReference type="Gene3D" id="3.10.450.50">
    <property type="match status" value="1"/>
</dbReference>
<dbReference type="AlphaFoldDB" id="A0A017SCE4"/>
<evidence type="ECO:0000313" key="4">
    <source>
        <dbReference type="Proteomes" id="UP000019804"/>
    </source>
</evidence>
<protein>
    <submittedName>
        <fullName evidence="3">Dienelactone hydrolase</fullName>
    </submittedName>
</protein>
<keyword evidence="4" id="KW-1185">Reference proteome</keyword>
<proteinExistence type="predicted"/>
<accession>A0A017SCE4</accession>
<dbReference type="Proteomes" id="UP000019804">
    <property type="component" value="Unassembled WGS sequence"/>
</dbReference>
<dbReference type="STRING" id="1388766.A0A017SCE4"/>
<feature type="coiled-coil region" evidence="1">
    <location>
        <begin position="72"/>
        <end position="99"/>
    </location>
</feature>
<dbReference type="GeneID" id="63700918"/>
<dbReference type="InterPro" id="IPR009959">
    <property type="entry name" value="Cyclase_SnoaL-like"/>
</dbReference>
<evidence type="ECO:0000256" key="1">
    <source>
        <dbReference type="SAM" id="Coils"/>
    </source>
</evidence>
<feature type="compositionally biased region" description="Low complexity" evidence="2">
    <location>
        <begin position="14"/>
        <end position="28"/>
    </location>
</feature>
<evidence type="ECO:0000313" key="3">
    <source>
        <dbReference type="EMBL" id="EYE93895.1"/>
    </source>
</evidence>
<name>A0A017SCE4_ASPRC</name>
<dbReference type="SUPFAM" id="SSF54427">
    <property type="entry name" value="NTF2-like"/>
    <property type="match status" value="1"/>
</dbReference>
<dbReference type="GO" id="GO:0016787">
    <property type="term" value="F:hydrolase activity"/>
    <property type="evidence" value="ECO:0007669"/>
    <property type="project" value="UniProtKB-KW"/>
</dbReference>
<dbReference type="PANTHER" id="PTHR38436:SF3">
    <property type="entry name" value="CARBOXYMETHYLENEBUTENOLIDASE-RELATED"/>
    <property type="match status" value="1"/>
</dbReference>
<sequence>MERLVNFARRRHSNSTNVSRSRSRSTSGRSKKDEAPRRLILTSDTPDFDQTIIRQFETEGLKVKYLPFLGGGRDLERARKDLENRLNELEDDLEPGERYAVVAYRKPAYLLLAAHHQSTTTTNPLPRLCALVAYYPEPPFDPHDPQFQEYLFPCEPPSGALDGVSTYSPHSLLPLQIHLADGQTPTLYENYTANPDKKRHRCHIFSYPESHVGFAEQSELNYDRIDAQLAWSRTLDCIKRSFAPGPNWTVSDIETTWAKHWHSMTQIGAPTRDTMEVIVGGENGIEAPESHYCYDHSEGPTVNCVPTLIGAKRTNPSTLRTFHKNTFFPSGPPSQHLRLISRTTGPDRVVDEVLLSFEHTEEVPWLLPNVPPTSRKVQIPLVLTGTFCAGKLVRQQVYWDQASVLVQIGLLDPGLIPGGFEVKGKTRGENRNVEKLPICGREEVEGILSA</sequence>
<gene>
    <name evidence="3" type="ORF">EURHEDRAFT_503436</name>
</gene>
<dbReference type="RefSeq" id="XP_040637583.1">
    <property type="nucleotide sequence ID" value="XM_040785794.1"/>
</dbReference>
<organism evidence="3 4">
    <name type="scientific">Aspergillus ruber (strain CBS 135680)</name>
    <dbReference type="NCBI Taxonomy" id="1388766"/>
    <lineage>
        <taxon>Eukaryota</taxon>
        <taxon>Fungi</taxon>
        <taxon>Dikarya</taxon>
        <taxon>Ascomycota</taxon>
        <taxon>Pezizomycotina</taxon>
        <taxon>Eurotiomycetes</taxon>
        <taxon>Eurotiomycetidae</taxon>
        <taxon>Eurotiales</taxon>
        <taxon>Aspergillaceae</taxon>
        <taxon>Aspergillus</taxon>
        <taxon>Aspergillus subgen. Aspergillus</taxon>
    </lineage>
</organism>
<dbReference type="HOGENOM" id="CLU_032662_2_0_1"/>
<feature type="region of interest" description="Disordered" evidence="2">
    <location>
        <begin position="1"/>
        <end position="39"/>
    </location>
</feature>
<dbReference type="EMBL" id="KK088429">
    <property type="protein sequence ID" value="EYE93895.1"/>
    <property type="molecule type" value="Genomic_DNA"/>
</dbReference>
<dbReference type="InterPro" id="IPR032710">
    <property type="entry name" value="NTF2-like_dom_sf"/>
</dbReference>
<dbReference type="GO" id="GO:0030638">
    <property type="term" value="P:polyketide metabolic process"/>
    <property type="evidence" value="ECO:0007669"/>
    <property type="project" value="InterPro"/>
</dbReference>
<keyword evidence="1" id="KW-0175">Coiled coil</keyword>